<comment type="caution">
    <text evidence="3">The sequence shown here is derived from an EMBL/GenBank/DDBJ whole genome shotgun (WGS) entry which is preliminary data.</text>
</comment>
<keyword evidence="4" id="KW-1185">Reference proteome</keyword>
<dbReference type="AlphaFoldDB" id="A0A8H7U8P9"/>
<dbReference type="OrthoDB" id="203381at2759"/>
<dbReference type="InterPro" id="IPR036065">
    <property type="entry name" value="BolA-like_sf"/>
</dbReference>
<gene>
    <name evidence="3" type="ORF">INT43_004929</name>
</gene>
<evidence type="ECO:0008006" key="5">
    <source>
        <dbReference type="Google" id="ProtNLM"/>
    </source>
</evidence>
<comment type="similarity">
    <text evidence="1 2">Belongs to the BolA/IbaG family.</text>
</comment>
<evidence type="ECO:0000313" key="3">
    <source>
        <dbReference type="EMBL" id="KAG2172387.1"/>
    </source>
</evidence>
<dbReference type="PANTHER" id="PTHR46188">
    <property type="entry name" value="BOLA-LIKE PROTEIN 3"/>
    <property type="match status" value="1"/>
</dbReference>
<accession>A0A8H7U8P9</accession>
<dbReference type="Gene3D" id="3.10.20.90">
    <property type="entry name" value="Phosphatidylinositol 3-kinase Catalytic Subunit, Chain A, domain 1"/>
    <property type="match status" value="1"/>
</dbReference>
<name>A0A8H7U8P9_MORIS</name>
<dbReference type="InterPro" id="IPR002634">
    <property type="entry name" value="BolA"/>
</dbReference>
<protein>
    <recommendedName>
        <fullName evidence="5">Bola-like protein</fullName>
    </recommendedName>
</protein>
<reference evidence="3" key="1">
    <citation type="submission" date="2020-12" db="EMBL/GenBank/DDBJ databases">
        <title>Metabolic potential, ecology and presence of endohyphal bacteria is reflected in genomic diversity of Mucoromycotina.</title>
        <authorList>
            <person name="Muszewska A."/>
            <person name="Okrasinska A."/>
            <person name="Steczkiewicz K."/>
            <person name="Drgas O."/>
            <person name="Orlowska M."/>
            <person name="Perlinska-Lenart U."/>
            <person name="Aleksandrzak-Piekarczyk T."/>
            <person name="Szatraj K."/>
            <person name="Zielenkiewicz U."/>
            <person name="Pilsyk S."/>
            <person name="Malc E."/>
            <person name="Mieczkowski P."/>
            <person name="Kruszewska J.S."/>
            <person name="Biernat P."/>
            <person name="Pawlowska J."/>
        </authorList>
    </citation>
    <scope>NUCLEOTIDE SEQUENCE</scope>
    <source>
        <strain evidence="3">WA0000067209</strain>
    </source>
</reference>
<dbReference type="SUPFAM" id="SSF82657">
    <property type="entry name" value="BolA-like"/>
    <property type="match status" value="1"/>
</dbReference>
<dbReference type="Proteomes" id="UP000654370">
    <property type="component" value="Unassembled WGS sequence"/>
</dbReference>
<organism evidence="3 4">
    <name type="scientific">Mortierella isabellina</name>
    <name type="common">Filamentous fungus</name>
    <name type="synonym">Umbelopsis isabellina</name>
    <dbReference type="NCBI Taxonomy" id="91625"/>
    <lineage>
        <taxon>Eukaryota</taxon>
        <taxon>Fungi</taxon>
        <taxon>Fungi incertae sedis</taxon>
        <taxon>Mucoromycota</taxon>
        <taxon>Mucoromycotina</taxon>
        <taxon>Umbelopsidomycetes</taxon>
        <taxon>Umbelopsidales</taxon>
        <taxon>Umbelopsidaceae</taxon>
        <taxon>Umbelopsis</taxon>
    </lineage>
</organism>
<proteinExistence type="inferred from homology"/>
<evidence type="ECO:0000313" key="4">
    <source>
        <dbReference type="Proteomes" id="UP000654370"/>
    </source>
</evidence>
<dbReference type="PANTHER" id="PTHR46188:SF1">
    <property type="entry name" value="BOLA-LIKE PROTEIN 3"/>
    <property type="match status" value="1"/>
</dbReference>
<sequence length="112" mass="12330">MSLPTFARLCSRTFVNNGSHASKSVGSLQATRLYSSESETASLTEGERHIYNKLTNELTPLRLQVADVSGGCGSMYAINIASAQFKGMSVVKQHRKINEILKEEIKEMHGLQ</sequence>
<dbReference type="EMBL" id="JAEPQZ010000017">
    <property type="protein sequence ID" value="KAG2172387.1"/>
    <property type="molecule type" value="Genomic_DNA"/>
</dbReference>
<dbReference type="GO" id="GO:0005759">
    <property type="term" value="C:mitochondrial matrix"/>
    <property type="evidence" value="ECO:0007669"/>
    <property type="project" value="TreeGrafter"/>
</dbReference>
<dbReference type="Pfam" id="PF01722">
    <property type="entry name" value="BolA"/>
    <property type="match status" value="1"/>
</dbReference>
<evidence type="ECO:0000256" key="1">
    <source>
        <dbReference type="ARBA" id="ARBA00005578"/>
    </source>
</evidence>
<evidence type="ECO:0000256" key="2">
    <source>
        <dbReference type="RuleBase" id="RU003860"/>
    </source>
</evidence>
<dbReference type="InterPro" id="IPR052275">
    <property type="entry name" value="Mt_Fe-S_assembly_factor"/>
</dbReference>